<dbReference type="InterPro" id="IPR025166">
    <property type="entry name" value="Integrase_DNA_bind_dom"/>
</dbReference>
<sequence length="432" mass="48942">MEKSRITTMLTQLKITSAKPTAKPYNLSDGHGLFLAIQTSGSKLWRFRYRYAGRQKTLHIGPWPDTSLADARERCREARKAIAAGLDPALEKKRAKVTARFAVATTFKDVALEWIAKCEREGRAEITLDKIRWLLGMAYPLIGSHPINAISPTEALTVLRKVEAKGRYESARRMRSILSRVFRYGIATARCDRDVAADLRGALTTPKTVHHAAITDPGGVGVLLKTMDGYTGQAVTRMALRLSPHLFVRPGELRQAEWTEIDVEKALWSIPAERMKMRRSHKVPLSRQALSMIEELREISGHRQYLFPCMGSPRRPMSENGVNQALRRLGYETGEMTAHGFRAMAATLLNEMGRWNPDAIERQLAHQEVSSVRRAYARGEYWDERVAMMQHWSDYLDGLRDAAEAPRPAKAVSCKLKSGKWKARRPRSQPRR</sequence>
<keyword evidence="8" id="KW-1185">Reference proteome</keyword>
<dbReference type="Pfam" id="PF00589">
    <property type="entry name" value="Phage_integrase"/>
    <property type="match status" value="1"/>
</dbReference>
<dbReference type="InterPro" id="IPR050808">
    <property type="entry name" value="Phage_Integrase"/>
</dbReference>
<gene>
    <name evidence="7" type="ORF">EAH76_03490</name>
</gene>
<dbReference type="PROSITE" id="PS51898">
    <property type="entry name" value="TYR_RECOMBINASE"/>
    <property type="match status" value="1"/>
</dbReference>
<accession>A0A502G5Y3</accession>
<feature type="domain" description="Tyr recombinase" evidence="6">
    <location>
        <begin position="210"/>
        <end position="389"/>
    </location>
</feature>
<evidence type="ECO:0000256" key="2">
    <source>
        <dbReference type="ARBA" id="ARBA00022908"/>
    </source>
</evidence>
<dbReference type="SUPFAM" id="SSF56349">
    <property type="entry name" value="DNA breaking-rejoining enzymes"/>
    <property type="match status" value="1"/>
</dbReference>
<organism evidence="7 8">
    <name type="scientific">Sphingomonas glacialis</name>
    <dbReference type="NCBI Taxonomy" id="658225"/>
    <lineage>
        <taxon>Bacteria</taxon>
        <taxon>Pseudomonadati</taxon>
        <taxon>Pseudomonadota</taxon>
        <taxon>Alphaproteobacteria</taxon>
        <taxon>Sphingomonadales</taxon>
        <taxon>Sphingomonadaceae</taxon>
        <taxon>Sphingomonas</taxon>
    </lineage>
</organism>
<dbReference type="InterPro" id="IPR002104">
    <property type="entry name" value="Integrase_catalytic"/>
</dbReference>
<feature type="region of interest" description="Disordered" evidence="5">
    <location>
        <begin position="407"/>
        <end position="432"/>
    </location>
</feature>
<dbReference type="AlphaFoldDB" id="A0A502G5Y3"/>
<evidence type="ECO:0000259" key="6">
    <source>
        <dbReference type="PROSITE" id="PS51898"/>
    </source>
</evidence>
<feature type="compositionally biased region" description="Basic residues" evidence="5">
    <location>
        <begin position="417"/>
        <end position="432"/>
    </location>
</feature>
<dbReference type="InterPro" id="IPR011010">
    <property type="entry name" value="DNA_brk_join_enz"/>
</dbReference>
<evidence type="ECO:0000256" key="5">
    <source>
        <dbReference type="SAM" id="MobiDB-lite"/>
    </source>
</evidence>
<evidence type="ECO:0000256" key="4">
    <source>
        <dbReference type="ARBA" id="ARBA00023172"/>
    </source>
</evidence>
<comment type="caution">
    <text evidence="7">The sequence shown here is derived from an EMBL/GenBank/DDBJ whole genome shotgun (WGS) entry which is preliminary data.</text>
</comment>
<dbReference type="PANTHER" id="PTHR30629:SF2">
    <property type="entry name" value="PROPHAGE INTEGRASE INTS-RELATED"/>
    <property type="match status" value="1"/>
</dbReference>
<dbReference type="InterPro" id="IPR010998">
    <property type="entry name" value="Integrase_recombinase_N"/>
</dbReference>
<dbReference type="GO" id="GO:0003677">
    <property type="term" value="F:DNA binding"/>
    <property type="evidence" value="ECO:0007669"/>
    <property type="project" value="UniProtKB-KW"/>
</dbReference>
<dbReference type="GO" id="GO:0006310">
    <property type="term" value="P:DNA recombination"/>
    <property type="evidence" value="ECO:0007669"/>
    <property type="project" value="UniProtKB-KW"/>
</dbReference>
<dbReference type="Pfam" id="PF13356">
    <property type="entry name" value="Arm-DNA-bind_3"/>
    <property type="match status" value="1"/>
</dbReference>
<evidence type="ECO:0000256" key="3">
    <source>
        <dbReference type="ARBA" id="ARBA00023125"/>
    </source>
</evidence>
<dbReference type="PANTHER" id="PTHR30629">
    <property type="entry name" value="PROPHAGE INTEGRASE"/>
    <property type="match status" value="1"/>
</dbReference>
<dbReference type="Pfam" id="PF22022">
    <property type="entry name" value="Phage_int_M"/>
    <property type="match status" value="1"/>
</dbReference>
<evidence type="ECO:0000313" key="8">
    <source>
        <dbReference type="Proteomes" id="UP000319931"/>
    </source>
</evidence>
<dbReference type="Gene3D" id="1.10.150.130">
    <property type="match status" value="1"/>
</dbReference>
<dbReference type="CDD" id="cd00801">
    <property type="entry name" value="INT_P4_C"/>
    <property type="match status" value="1"/>
</dbReference>
<dbReference type="Gene3D" id="3.30.160.390">
    <property type="entry name" value="Integrase, DNA-binding domain"/>
    <property type="match status" value="1"/>
</dbReference>
<dbReference type="InterPro" id="IPR053876">
    <property type="entry name" value="Phage_int_M"/>
</dbReference>
<protein>
    <submittedName>
        <fullName evidence="7">DUF4102 domain-containing protein</fullName>
    </submittedName>
</protein>
<dbReference type="InterPro" id="IPR013762">
    <property type="entry name" value="Integrase-like_cat_sf"/>
</dbReference>
<dbReference type="InterPro" id="IPR038488">
    <property type="entry name" value="Integrase_DNA-bd_sf"/>
</dbReference>
<proteinExistence type="inferred from homology"/>
<dbReference type="EMBL" id="RCZC01000001">
    <property type="protein sequence ID" value="TPG56606.1"/>
    <property type="molecule type" value="Genomic_DNA"/>
</dbReference>
<keyword evidence="4" id="KW-0233">DNA recombination</keyword>
<dbReference type="Proteomes" id="UP000319931">
    <property type="component" value="Unassembled WGS sequence"/>
</dbReference>
<keyword evidence="2" id="KW-0229">DNA integration</keyword>
<comment type="similarity">
    <text evidence="1">Belongs to the 'phage' integrase family.</text>
</comment>
<dbReference type="GO" id="GO:0015074">
    <property type="term" value="P:DNA integration"/>
    <property type="evidence" value="ECO:0007669"/>
    <property type="project" value="UniProtKB-KW"/>
</dbReference>
<name>A0A502G5Y3_9SPHN</name>
<keyword evidence="3" id="KW-0238">DNA-binding</keyword>
<reference evidence="7 8" key="1">
    <citation type="journal article" date="2019" name="Environ. Microbiol.">
        <title>Species interactions and distinct microbial communities in high Arctic permafrost affected cryosols are associated with the CH4 and CO2 gas fluxes.</title>
        <authorList>
            <person name="Altshuler I."/>
            <person name="Hamel J."/>
            <person name="Turney S."/>
            <person name="Magnuson E."/>
            <person name="Levesque R."/>
            <person name="Greer C."/>
            <person name="Whyte L.G."/>
        </authorList>
    </citation>
    <scope>NUCLEOTIDE SEQUENCE [LARGE SCALE GENOMIC DNA]</scope>
    <source>
        <strain evidence="7 8">E6.1</strain>
    </source>
</reference>
<evidence type="ECO:0000256" key="1">
    <source>
        <dbReference type="ARBA" id="ARBA00008857"/>
    </source>
</evidence>
<dbReference type="Gene3D" id="1.10.443.10">
    <property type="entry name" value="Intergrase catalytic core"/>
    <property type="match status" value="1"/>
</dbReference>
<evidence type="ECO:0000313" key="7">
    <source>
        <dbReference type="EMBL" id="TPG56606.1"/>
    </source>
</evidence>